<dbReference type="PROSITE" id="PS50293">
    <property type="entry name" value="TPR_REGION"/>
    <property type="match status" value="1"/>
</dbReference>
<gene>
    <name evidence="4" type="ordered locus">MAE_24810</name>
</gene>
<dbReference type="EnsemblBacteria" id="BAG02303">
    <property type="protein sequence ID" value="BAG02303"/>
    <property type="gene ID" value="MAE_24810"/>
</dbReference>
<dbReference type="InterPro" id="IPR024983">
    <property type="entry name" value="CHAT_dom"/>
</dbReference>
<keyword evidence="1" id="KW-0802">TPR repeat</keyword>
<dbReference type="eggNOG" id="COG0457">
    <property type="taxonomic scope" value="Bacteria"/>
</dbReference>
<dbReference type="InterPro" id="IPR011990">
    <property type="entry name" value="TPR-like_helical_dom_sf"/>
</dbReference>
<dbReference type="PaxDb" id="449447-MAE_24810"/>
<evidence type="ECO:0000256" key="2">
    <source>
        <dbReference type="SAM" id="Coils"/>
    </source>
</evidence>
<dbReference type="RefSeq" id="WP_012265607.1">
    <property type="nucleotide sequence ID" value="NC_010296.1"/>
</dbReference>
<dbReference type="Pfam" id="PF12770">
    <property type="entry name" value="CHAT"/>
    <property type="match status" value="1"/>
</dbReference>
<evidence type="ECO:0000256" key="1">
    <source>
        <dbReference type="PROSITE-ProRule" id="PRU00339"/>
    </source>
</evidence>
<sequence>MKLKAIGVTLIIACFVVTLAEKLCSEPLISQQFLLAQSPNSQENEVRQLLKQGNQAFETGQLKEALQLWKQGLLLAESLSNSFLKGSLLINLGVVHRELGELGKSFEYFDQAQPIYQNHNNPEETTLLENIGINYLRLADYDTALDYFQKTLKIARETNDLSSQASALSHIALVYTQLNNYDKAIETYNQSLELAEKAYNQSSELAEKLNIKAIIGNILHNRGIVYQTLGQDTGNKQYIQQAFHDYQRSLTIARENSNKVLERSVLGTLGLFHRDQEKDYLKAIQYYQQSLAIARGLGNPEPIAMALNNLGNNQLDAKQFSEAEKSLREAIDIWDKFRSDLPDRLQVSQFDTLVTYILLQRVLVAQKRYDEALETAEHGRARAFVNLLVKKLSANPQFISKLKLSLQEIKKIAQTQNATLVEYSIIPEENDQLRHGRKQSQGTPGELYIWVVQPTGKIEFRQVDLKSKKIALDELVKSGRESLGVRGRGASIELVTINGSASGQTQRLQQLYQILIQPIAELLPTNPEAKVIFIPHRSLYLVPFPALQDPQNNYLISQHTIITSPAIQILDFTHQIKQQHAHLSPEAINKILIVGNPVMPSLGNPPKQLPSLPGAEQEAIAIAKLLQVKPLLNQEATETAIIAQLPNARIIHLATHGLLDNTDATGENARGTTLVSWLNKAELAKLRNGAIALAPNPSANDDGFLTYDEILQLKLNAELVVLSACDTGRGDITGDGVIGLSRSLILAGTPSVIVSLWSVPDAPTASLMTEFYRNWQEKKLDKAQALRQAMLTTMKNHPNPKDWAAFTLIGEAE</sequence>
<evidence type="ECO:0000313" key="4">
    <source>
        <dbReference type="EMBL" id="BAG02303.1"/>
    </source>
</evidence>
<dbReference type="InterPro" id="IPR019734">
    <property type="entry name" value="TPR_rpt"/>
</dbReference>
<dbReference type="eggNOG" id="COG4995">
    <property type="taxonomic scope" value="Bacteria"/>
</dbReference>
<dbReference type="AlphaFoldDB" id="B0JHF1"/>
<dbReference type="PATRIC" id="fig|449447.4.peg.2271"/>
<dbReference type="SUPFAM" id="SSF48452">
    <property type="entry name" value="TPR-like"/>
    <property type="match status" value="2"/>
</dbReference>
<dbReference type="Pfam" id="PF13424">
    <property type="entry name" value="TPR_12"/>
    <property type="match status" value="2"/>
</dbReference>
<feature type="repeat" description="TPR" evidence="1">
    <location>
        <begin position="165"/>
        <end position="198"/>
    </location>
</feature>
<feature type="repeat" description="TPR" evidence="1">
    <location>
        <begin position="125"/>
        <end position="158"/>
    </location>
</feature>
<organism evidence="4 5">
    <name type="scientific">Microcystis aeruginosa (strain NIES-843 / IAM M-2473)</name>
    <dbReference type="NCBI Taxonomy" id="449447"/>
    <lineage>
        <taxon>Bacteria</taxon>
        <taxon>Bacillati</taxon>
        <taxon>Cyanobacteriota</taxon>
        <taxon>Cyanophyceae</taxon>
        <taxon>Oscillatoriophycideae</taxon>
        <taxon>Chroococcales</taxon>
        <taxon>Microcystaceae</taxon>
        <taxon>Microcystis</taxon>
    </lineage>
</organism>
<proteinExistence type="predicted"/>
<dbReference type="PANTHER" id="PTHR10098">
    <property type="entry name" value="RAPSYN-RELATED"/>
    <property type="match status" value="1"/>
</dbReference>
<dbReference type="SMART" id="SM00028">
    <property type="entry name" value="TPR"/>
    <property type="match status" value="7"/>
</dbReference>
<accession>B0JHF1</accession>
<keyword evidence="5" id="KW-1185">Reference proteome</keyword>
<evidence type="ECO:0000313" key="5">
    <source>
        <dbReference type="Proteomes" id="UP000001510"/>
    </source>
</evidence>
<protein>
    <recommendedName>
        <fullName evidence="3">CHAT domain-containing protein</fullName>
    </recommendedName>
</protein>
<dbReference type="HOGENOM" id="CLU_002404_0_1_3"/>
<feature type="domain" description="CHAT" evidence="3">
    <location>
        <begin position="507"/>
        <end position="811"/>
    </location>
</feature>
<name>B0JHF1_MICAN</name>
<feature type="coiled-coil region" evidence="2">
    <location>
        <begin position="178"/>
        <end position="212"/>
    </location>
</feature>
<dbReference type="PROSITE" id="PS50005">
    <property type="entry name" value="TPR"/>
    <property type="match status" value="2"/>
</dbReference>
<dbReference type="KEGG" id="mar:MAE_24810"/>
<dbReference type="STRING" id="449447.MAE_24810"/>
<evidence type="ECO:0000259" key="3">
    <source>
        <dbReference type="Pfam" id="PF12770"/>
    </source>
</evidence>
<dbReference type="BioCyc" id="MAER449447:MAE_RS10835-MONOMER"/>
<dbReference type="Proteomes" id="UP000001510">
    <property type="component" value="Chromosome"/>
</dbReference>
<dbReference type="Gene3D" id="1.25.40.10">
    <property type="entry name" value="Tetratricopeptide repeat domain"/>
    <property type="match status" value="2"/>
</dbReference>
<dbReference type="EMBL" id="AP009552">
    <property type="protein sequence ID" value="BAG02303.1"/>
    <property type="molecule type" value="Genomic_DNA"/>
</dbReference>
<keyword evidence="2" id="KW-0175">Coiled coil</keyword>
<reference evidence="4 5" key="1">
    <citation type="journal article" date="2007" name="DNA Res.">
        <title>Complete genomic structure of the bloom-forming toxic cyanobacterium Microcystis aeruginosa NIES-843.</title>
        <authorList>
            <person name="Kaneko T."/>
            <person name="Nakajima N."/>
            <person name="Okamoto S."/>
            <person name="Suzuki I."/>
            <person name="Tanabe Y."/>
            <person name="Tamaoki M."/>
            <person name="Nakamura Y."/>
            <person name="Kasai F."/>
            <person name="Watanabe A."/>
            <person name="Kawashima K."/>
            <person name="Kishida Y."/>
            <person name="Ono A."/>
            <person name="Shimizu Y."/>
            <person name="Takahashi C."/>
            <person name="Minami C."/>
            <person name="Fujishiro T."/>
            <person name="Kohara M."/>
            <person name="Katoh M."/>
            <person name="Nakazaki N."/>
            <person name="Nakayama S."/>
            <person name="Yamada M."/>
            <person name="Tabata S."/>
            <person name="Watanabe M.M."/>
        </authorList>
    </citation>
    <scope>NUCLEOTIDE SEQUENCE [LARGE SCALE GENOMIC DNA]</scope>
    <source>
        <strain evidence="5">NIES-843 / IAM M-247</strain>
    </source>
</reference>
<dbReference type="PANTHER" id="PTHR10098:SF108">
    <property type="entry name" value="TETRATRICOPEPTIDE REPEAT PROTEIN 28"/>
    <property type="match status" value="1"/>
</dbReference>